<dbReference type="AlphaFoldDB" id="A0AAN6U2F4"/>
<dbReference type="Gene3D" id="2.30.29.30">
    <property type="entry name" value="Pleckstrin-homology domain (PH domain)/Phosphotyrosine-binding domain (PTB)"/>
    <property type="match status" value="2"/>
</dbReference>
<dbReference type="FunFam" id="2.30.29.30:FF:000286">
    <property type="entry name" value="PH-protein kinase domain containing protein"/>
    <property type="match status" value="1"/>
</dbReference>
<dbReference type="EMBL" id="MU853228">
    <property type="protein sequence ID" value="KAK4123991.1"/>
    <property type="molecule type" value="Genomic_DNA"/>
</dbReference>
<reference evidence="3" key="1">
    <citation type="journal article" date="2023" name="Mol. Phylogenet. Evol.">
        <title>Genome-scale phylogeny and comparative genomics of the fungal order Sordariales.</title>
        <authorList>
            <person name="Hensen N."/>
            <person name="Bonometti L."/>
            <person name="Westerberg I."/>
            <person name="Brannstrom I.O."/>
            <person name="Guillou S."/>
            <person name="Cros-Aarteil S."/>
            <person name="Calhoun S."/>
            <person name="Haridas S."/>
            <person name="Kuo A."/>
            <person name="Mondo S."/>
            <person name="Pangilinan J."/>
            <person name="Riley R."/>
            <person name="LaButti K."/>
            <person name="Andreopoulos B."/>
            <person name="Lipzen A."/>
            <person name="Chen C."/>
            <person name="Yan M."/>
            <person name="Daum C."/>
            <person name="Ng V."/>
            <person name="Clum A."/>
            <person name="Steindorff A."/>
            <person name="Ohm R.A."/>
            <person name="Martin F."/>
            <person name="Silar P."/>
            <person name="Natvig D.O."/>
            <person name="Lalanne C."/>
            <person name="Gautier V."/>
            <person name="Ament-Velasquez S.L."/>
            <person name="Kruys A."/>
            <person name="Hutchinson M.I."/>
            <person name="Powell A.J."/>
            <person name="Barry K."/>
            <person name="Miller A.N."/>
            <person name="Grigoriev I.V."/>
            <person name="Debuchy R."/>
            <person name="Gladieux P."/>
            <person name="Hiltunen Thoren M."/>
            <person name="Johannesson H."/>
        </authorList>
    </citation>
    <scope>NUCLEOTIDE SEQUENCE</scope>
    <source>
        <strain evidence="3">CBS 731.68</strain>
    </source>
</reference>
<accession>A0AAN6U2F4</accession>
<gene>
    <name evidence="3" type="ORF">N657DRAFT_436861</name>
</gene>
<dbReference type="PANTHER" id="PTHR14336">
    <property type="entry name" value="TANDEM PH DOMAIN CONTAINING PROTEIN"/>
    <property type="match status" value="1"/>
</dbReference>
<evidence type="ECO:0000313" key="4">
    <source>
        <dbReference type="Proteomes" id="UP001302602"/>
    </source>
</evidence>
<dbReference type="GeneID" id="87824136"/>
<feature type="compositionally biased region" description="Polar residues" evidence="1">
    <location>
        <begin position="227"/>
        <end position="239"/>
    </location>
</feature>
<feature type="region of interest" description="Disordered" evidence="1">
    <location>
        <begin position="1"/>
        <end position="43"/>
    </location>
</feature>
<dbReference type="InterPro" id="IPR051707">
    <property type="entry name" value="PI-Interact_SigTrans_Reg"/>
</dbReference>
<dbReference type="RefSeq" id="XP_062647762.1">
    <property type="nucleotide sequence ID" value="XM_062787366.1"/>
</dbReference>
<comment type="caution">
    <text evidence="3">The sequence shown here is derived from an EMBL/GenBank/DDBJ whole genome shotgun (WGS) entry which is preliminary data.</text>
</comment>
<dbReference type="SUPFAM" id="SSF50729">
    <property type="entry name" value="PH domain-like"/>
    <property type="match status" value="2"/>
</dbReference>
<feature type="region of interest" description="Disordered" evidence="1">
    <location>
        <begin position="261"/>
        <end position="292"/>
    </location>
</feature>
<feature type="domain" description="PH" evidence="2">
    <location>
        <begin position="62"/>
        <end position="159"/>
    </location>
</feature>
<dbReference type="InterPro" id="IPR001849">
    <property type="entry name" value="PH_domain"/>
</dbReference>
<keyword evidence="4" id="KW-1185">Reference proteome</keyword>
<evidence type="ECO:0000256" key="1">
    <source>
        <dbReference type="SAM" id="MobiDB-lite"/>
    </source>
</evidence>
<dbReference type="CDD" id="cd13298">
    <property type="entry name" value="PH1_PH_fungal"/>
    <property type="match status" value="1"/>
</dbReference>
<sequence length="437" mass="48523">MAEVQRQLAALSISADPRPDERTPKPIPVLPQTTAPEQKRRSRLAVDTYSPVNQNGSFEFDRVIKSGYVQKRTQKTKTWRTIYIVLRPNTLSIYKSDKEEKLRRKIYLSDLTAVTLLKDPKNKRQNVFGLFSPSKNYHFQAPTLKDAEEWVNLIRLDARIEEEEEEMFLASPVVRSPPFLPGVQLGNADSNRSVVASADHFLSTSPEPPEPPIRNLGKPPFARRASQFDSSGLSGTELASHSDFSDSDMHRIPGASFESLAVQQPSTSPGPSRPSLGGGATGSRVSGTHHHEADPDRVIWQGWMWFHRSKGGVRQWKKSWGVVRPRNLILYKNEAESSVLFVMYMSSIVNVVETDPMSRTKKHCLQIITDEKSYRFCAHDEEALVQCLGAFKSLLAKRRELEAKAGTTSTANANANAAATATVTAAGASAEPRSPPS</sequence>
<name>A0AAN6U2F4_9PEZI</name>
<evidence type="ECO:0000313" key="3">
    <source>
        <dbReference type="EMBL" id="KAK4123991.1"/>
    </source>
</evidence>
<organism evidence="3 4">
    <name type="scientific">Parathielavia appendiculata</name>
    <dbReference type="NCBI Taxonomy" id="2587402"/>
    <lineage>
        <taxon>Eukaryota</taxon>
        <taxon>Fungi</taxon>
        <taxon>Dikarya</taxon>
        <taxon>Ascomycota</taxon>
        <taxon>Pezizomycotina</taxon>
        <taxon>Sordariomycetes</taxon>
        <taxon>Sordariomycetidae</taxon>
        <taxon>Sordariales</taxon>
        <taxon>Chaetomiaceae</taxon>
        <taxon>Parathielavia</taxon>
    </lineage>
</organism>
<dbReference type="SMART" id="SM00233">
    <property type="entry name" value="PH"/>
    <property type="match status" value="2"/>
</dbReference>
<reference evidence="3" key="2">
    <citation type="submission" date="2023-05" db="EMBL/GenBank/DDBJ databases">
        <authorList>
            <consortium name="Lawrence Berkeley National Laboratory"/>
            <person name="Steindorff A."/>
            <person name="Hensen N."/>
            <person name="Bonometti L."/>
            <person name="Westerberg I."/>
            <person name="Brannstrom I.O."/>
            <person name="Guillou S."/>
            <person name="Cros-Aarteil S."/>
            <person name="Calhoun S."/>
            <person name="Haridas S."/>
            <person name="Kuo A."/>
            <person name="Mondo S."/>
            <person name="Pangilinan J."/>
            <person name="Riley R."/>
            <person name="Labutti K."/>
            <person name="Andreopoulos B."/>
            <person name="Lipzen A."/>
            <person name="Chen C."/>
            <person name="Yanf M."/>
            <person name="Daum C."/>
            <person name="Ng V."/>
            <person name="Clum A."/>
            <person name="Ohm R."/>
            <person name="Martin F."/>
            <person name="Silar P."/>
            <person name="Natvig D."/>
            <person name="Lalanne C."/>
            <person name="Gautier V."/>
            <person name="Ament-Velasquez S.L."/>
            <person name="Kruys A."/>
            <person name="Hutchinson M.I."/>
            <person name="Powell A.J."/>
            <person name="Barry K."/>
            <person name="Miller A.N."/>
            <person name="Grigoriev I.V."/>
            <person name="Debuchy R."/>
            <person name="Gladieux P."/>
            <person name="Thoren M.H."/>
            <person name="Johannesson H."/>
        </authorList>
    </citation>
    <scope>NUCLEOTIDE SEQUENCE</scope>
    <source>
        <strain evidence="3">CBS 731.68</strain>
    </source>
</reference>
<dbReference type="CDD" id="cd13299">
    <property type="entry name" value="PH2_PH_fungal"/>
    <property type="match status" value="1"/>
</dbReference>
<dbReference type="InterPro" id="IPR011993">
    <property type="entry name" value="PH-like_dom_sf"/>
</dbReference>
<feature type="domain" description="PH" evidence="2">
    <location>
        <begin position="297"/>
        <end position="396"/>
    </location>
</feature>
<dbReference type="Proteomes" id="UP001302602">
    <property type="component" value="Unassembled WGS sequence"/>
</dbReference>
<feature type="compositionally biased region" description="Low complexity" evidence="1">
    <location>
        <begin position="265"/>
        <end position="275"/>
    </location>
</feature>
<dbReference type="Pfam" id="PF00169">
    <property type="entry name" value="PH"/>
    <property type="match status" value="2"/>
</dbReference>
<protein>
    <submittedName>
        <fullName evidence="3">PH-domain-containing protein</fullName>
    </submittedName>
</protein>
<proteinExistence type="predicted"/>
<feature type="region of interest" description="Disordered" evidence="1">
    <location>
        <begin position="200"/>
        <end position="247"/>
    </location>
</feature>
<dbReference type="PROSITE" id="PS50003">
    <property type="entry name" value="PH_DOMAIN"/>
    <property type="match status" value="2"/>
</dbReference>
<evidence type="ECO:0000259" key="2">
    <source>
        <dbReference type="PROSITE" id="PS50003"/>
    </source>
</evidence>